<dbReference type="AlphaFoldDB" id="A0A9P6SXL4"/>
<accession>A0A9P6SXL4</accession>
<reference evidence="2" key="1">
    <citation type="journal article" date="2020" name="Fungal Divers.">
        <title>Resolving the Mortierellaceae phylogeny through synthesis of multi-gene phylogenetics and phylogenomics.</title>
        <authorList>
            <person name="Vandepol N."/>
            <person name="Liber J."/>
            <person name="Desiro A."/>
            <person name="Na H."/>
            <person name="Kennedy M."/>
            <person name="Barry K."/>
            <person name="Grigoriev I.V."/>
            <person name="Miller A.N."/>
            <person name="O'Donnell K."/>
            <person name="Stajich J.E."/>
            <person name="Bonito G."/>
        </authorList>
    </citation>
    <scope>NUCLEOTIDE SEQUENCE</scope>
    <source>
        <strain evidence="2">NRRL 2769</strain>
    </source>
</reference>
<evidence type="ECO:0000313" key="3">
    <source>
        <dbReference type="Proteomes" id="UP000703661"/>
    </source>
</evidence>
<feature type="compositionally biased region" description="Acidic residues" evidence="1">
    <location>
        <begin position="1"/>
        <end position="15"/>
    </location>
</feature>
<sequence length="65" mass="7108">ASLDDEVDGEDESWIYDDNHRPVEDVTLGSSPLGPDADFYTTESSPLGADDPEVEAMWSDSAFEL</sequence>
<dbReference type="Proteomes" id="UP000703661">
    <property type="component" value="Unassembled WGS sequence"/>
</dbReference>
<comment type="caution">
    <text evidence="2">The sequence shown here is derived from an EMBL/GenBank/DDBJ whole genome shotgun (WGS) entry which is preliminary data.</text>
</comment>
<name>A0A9P6SXL4_9FUNG</name>
<feature type="non-terminal residue" evidence="2">
    <location>
        <position position="1"/>
    </location>
</feature>
<feature type="region of interest" description="Disordered" evidence="1">
    <location>
        <begin position="1"/>
        <end position="52"/>
    </location>
</feature>
<gene>
    <name evidence="2" type="ORF">BGZ80_002486</name>
</gene>
<evidence type="ECO:0000256" key="1">
    <source>
        <dbReference type="SAM" id="MobiDB-lite"/>
    </source>
</evidence>
<evidence type="ECO:0000313" key="2">
    <source>
        <dbReference type="EMBL" id="KAG0009344.1"/>
    </source>
</evidence>
<organism evidence="2 3">
    <name type="scientific">Entomortierella chlamydospora</name>
    <dbReference type="NCBI Taxonomy" id="101097"/>
    <lineage>
        <taxon>Eukaryota</taxon>
        <taxon>Fungi</taxon>
        <taxon>Fungi incertae sedis</taxon>
        <taxon>Mucoromycota</taxon>
        <taxon>Mortierellomycotina</taxon>
        <taxon>Mortierellomycetes</taxon>
        <taxon>Mortierellales</taxon>
        <taxon>Mortierellaceae</taxon>
        <taxon>Entomortierella</taxon>
    </lineage>
</organism>
<proteinExistence type="predicted"/>
<protein>
    <submittedName>
        <fullName evidence="2">Uncharacterized protein</fullName>
    </submittedName>
</protein>
<keyword evidence="3" id="KW-1185">Reference proteome</keyword>
<dbReference type="EMBL" id="JAAAID010001615">
    <property type="protein sequence ID" value="KAG0009344.1"/>
    <property type="molecule type" value="Genomic_DNA"/>
</dbReference>